<dbReference type="InterPro" id="IPR050832">
    <property type="entry name" value="Bact_Acetyltransf"/>
</dbReference>
<proteinExistence type="predicted"/>
<dbReference type="InterPro" id="IPR000182">
    <property type="entry name" value="GNAT_dom"/>
</dbReference>
<comment type="caution">
    <text evidence="4">The sequence shown here is derived from an EMBL/GenBank/DDBJ whole genome shotgun (WGS) entry which is preliminary data.</text>
</comment>
<evidence type="ECO:0000259" key="3">
    <source>
        <dbReference type="PROSITE" id="PS51186"/>
    </source>
</evidence>
<organism evidence="4 5">
    <name type="scientific">Tabrizicola oligotrophica</name>
    <dbReference type="NCBI Taxonomy" id="2710650"/>
    <lineage>
        <taxon>Bacteria</taxon>
        <taxon>Pseudomonadati</taxon>
        <taxon>Pseudomonadota</taxon>
        <taxon>Alphaproteobacteria</taxon>
        <taxon>Rhodobacterales</taxon>
        <taxon>Paracoccaceae</taxon>
        <taxon>Tabrizicola</taxon>
    </lineage>
</organism>
<gene>
    <name evidence="4" type="ORF">G4Z14_07055</name>
</gene>
<dbReference type="Pfam" id="PF13673">
    <property type="entry name" value="Acetyltransf_10"/>
    <property type="match status" value="1"/>
</dbReference>
<evidence type="ECO:0000313" key="5">
    <source>
        <dbReference type="Proteomes" id="UP000477782"/>
    </source>
</evidence>
<dbReference type="EMBL" id="JAAIVJ010000003">
    <property type="protein sequence ID" value="NEY90055.1"/>
    <property type="molecule type" value="Genomic_DNA"/>
</dbReference>
<keyword evidence="5" id="KW-1185">Reference proteome</keyword>
<dbReference type="GO" id="GO:0016747">
    <property type="term" value="F:acyltransferase activity, transferring groups other than amino-acyl groups"/>
    <property type="evidence" value="ECO:0007669"/>
    <property type="project" value="InterPro"/>
</dbReference>
<evidence type="ECO:0000313" key="4">
    <source>
        <dbReference type="EMBL" id="NEY90055.1"/>
    </source>
</evidence>
<sequence>MEIIETRDIATCRTLRRIVFIEEQGVSEADEVDDKDDEAIHLLAMQNGQPVGTARLLVQCGTGKVGRVCVLSAARGTGLGAALIRAAVDRLRMVPGVEKVKLGAQTHALGFYERLGFAAIGEEFDDAGIPHRDMVLML</sequence>
<keyword evidence="1 4" id="KW-0808">Transferase</keyword>
<feature type="domain" description="N-acetyltransferase" evidence="3">
    <location>
        <begin position="1"/>
        <end position="138"/>
    </location>
</feature>
<reference evidence="4 5" key="1">
    <citation type="submission" date="2020-02" db="EMBL/GenBank/DDBJ databases">
        <authorList>
            <person name="Chen W.-M."/>
        </authorList>
    </citation>
    <scope>NUCLEOTIDE SEQUENCE [LARGE SCALE GENOMIC DNA]</scope>
    <source>
        <strain evidence="4 5">KMS-5</strain>
    </source>
</reference>
<dbReference type="PROSITE" id="PS51186">
    <property type="entry name" value="GNAT"/>
    <property type="match status" value="1"/>
</dbReference>
<dbReference type="InterPro" id="IPR016181">
    <property type="entry name" value="Acyl_CoA_acyltransferase"/>
</dbReference>
<dbReference type="AlphaFoldDB" id="A0A6M0QRD7"/>
<keyword evidence="2" id="KW-0012">Acyltransferase</keyword>
<dbReference type="CDD" id="cd04301">
    <property type="entry name" value="NAT_SF"/>
    <property type="match status" value="1"/>
</dbReference>
<evidence type="ECO:0000256" key="2">
    <source>
        <dbReference type="ARBA" id="ARBA00023315"/>
    </source>
</evidence>
<dbReference type="PANTHER" id="PTHR43877">
    <property type="entry name" value="AMINOALKYLPHOSPHONATE N-ACETYLTRANSFERASE-RELATED-RELATED"/>
    <property type="match status" value="1"/>
</dbReference>
<name>A0A6M0QRD7_9RHOB</name>
<protein>
    <submittedName>
        <fullName evidence="4">GNAT family N-acetyltransferase</fullName>
    </submittedName>
</protein>
<dbReference type="Proteomes" id="UP000477782">
    <property type="component" value="Unassembled WGS sequence"/>
</dbReference>
<dbReference type="SUPFAM" id="SSF55729">
    <property type="entry name" value="Acyl-CoA N-acyltransferases (Nat)"/>
    <property type="match status" value="1"/>
</dbReference>
<dbReference type="Gene3D" id="3.40.630.30">
    <property type="match status" value="1"/>
</dbReference>
<evidence type="ECO:0000256" key="1">
    <source>
        <dbReference type="ARBA" id="ARBA00022679"/>
    </source>
</evidence>
<accession>A0A6M0QRD7</accession>